<dbReference type="AlphaFoldDB" id="A0A1E1K2X2"/>
<organism evidence="2 3">
    <name type="scientific">Rhynchosporium graminicola</name>
    <dbReference type="NCBI Taxonomy" id="2792576"/>
    <lineage>
        <taxon>Eukaryota</taxon>
        <taxon>Fungi</taxon>
        <taxon>Dikarya</taxon>
        <taxon>Ascomycota</taxon>
        <taxon>Pezizomycotina</taxon>
        <taxon>Leotiomycetes</taxon>
        <taxon>Helotiales</taxon>
        <taxon>Ploettnerulaceae</taxon>
        <taxon>Rhynchosporium</taxon>
    </lineage>
</organism>
<dbReference type="FunCoup" id="A0A1E1K2X2">
    <property type="interactions" value="63"/>
</dbReference>
<comment type="caution">
    <text evidence="2">The sequence shown here is derived from an EMBL/GenBank/DDBJ whole genome shotgun (WGS) entry which is preliminary data.</text>
</comment>
<dbReference type="GO" id="GO:0005737">
    <property type="term" value="C:cytoplasm"/>
    <property type="evidence" value="ECO:0007669"/>
    <property type="project" value="TreeGrafter"/>
</dbReference>
<evidence type="ECO:0000256" key="1">
    <source>
        <dbReference type="SAM" id="MobiDB-lite"/>
    </source>
</evidence>
<dbReference type="InParanoid" id="A0A1E1K2X2"/>
<feature type="compositionally biased region" description="Basic and acidic residues" evidence="1">
    <location>
        <begin position="151"/>
        <end position="161"/>
    </location>
</feature>
<accession>A0A1E1K2X2</accession>
<evidence type="ECO:0008006" key="4">
    <source>
        <dbReference type="Google" id="ProtNLM"/>
    </source>
</evidence>
<sequence>MSPTPLNTSSSSSKPIPTPTHLIIVCCHAIYTGPSSRASSPSSASVNPSNWLLAPFQKDEVPTFISHIKTGVSLLAASPPGRAILVFSGSKTRPEVDLSEARSYLRVCEREGWWGLMDEDMGIGSKPKPIPTPEKKDQISTLDSVTDAESGEGRDEDGRGREKQRCLRDYVYLEEQALDSFHNILFSLLLFQKRALSWPERVTVISHAFKRARFVDLHIPALRFPVNRVEYVGIDPEYMSPEKEDGSVNGGFDGERAHGVRMGERERGYGAWEVDGLGVREGLRRKRAERDFWDVSQVWFEGEEGEKRRERSGVKSRRVEWRFVDRDGREKRVVEEVLGEEGRQPWEED</sequence>
<gene>
    <name evidence="2" type="ORF">RCO7_00828</name>
</gene>
<keyword evidence="3" id="KW-1185">Reference proteome</keyword>
<dbReference type="PANTHER" id="PTHR28110:SF1">
    <property type="entry name" value="TRANSMEMBRANE PROTEIN"/>
    <property type="match status" value="1"/>
</dbReference>
<dbReference type="PANTHER" id="PTHR28110">
    <property type="entry name" value="TRANSMEMBRANE PROTEIN"/>
    <property type="match status" value="1"/>
</dbReference>
<proteinExistence type="predicted"/>
<reference evidence="3" key="1">
    <citation type="submission" date="2016-03" db="EMBL/GenBank/DDBJ databases">
        <authorList>
            <person name="Ploux O."/>
        </authorList>
    </citation>
    <scope>NUCLEOTIDE SEQUENCE [LARGE SCALE GENOMIC DNA]</scope>
    <source>
        <strain evidence="3">UK7</strain>
    </source>
</reference>
<dbReference type="InterPro" id="IPR055323">
    <property type="entry name" value="C57A10.07/YOR238W"/>
</dbReference>
<dbReference type="Proteomes" id="UP000178129">
    <property type="component" value="Unassembled WGS sequence"/>
</dbReference>
<evidence type="ECO:0000313" key="3">
    <source>
        <dbReference type="Proteomes" id="UP000178129"/>
    </source>
</evidence>
<protein>
    <recommendedName>
        <fullName evidence="4">DUF218 domain-containing protein</fullName>
    </recommendedName>
</protein>
<feature type="region of interest" description="Disordered" evidence="1">
    <location>
        <begin position="124"/>
        <end position="161"/>
    </location>
</feature>
<evidence type="ECO:0000313" key="2">
    <source>
        <dbReference type="EMBL" id="CZS92342.1"/>
    </source>
</evidence>
<dbReference type="EMBL" id="FJUW01000005">
    <property type="protein sequence ID" value="CZS92342.1"/>
    <property type="molecule type" value="Genomic_DNA"/>
</dbReference>
<name>A0A1E1K2X2_9HELO</name>